<protein>
    <submittedName>
        <fullName evidence="2">SGNH/GDSL hydrolase family protein</fullName>
        <ecNumber evidence="2">3.1.-.-</ecNumber>
    </submittedName>
</protein>
<evidence type="ECO:0000259" key="1">
    <source>
        <dbReference type="Pfam" id="PF13472"/>
    </source>
</evidence>
<feature type="domain" description="SGNH hydrolase-type esterase" evidence="1">
    <location>
        <begin position="43"/>
        <end position="218"/>
    </location>
</feature>
<dbReference type="Proteomes" id="UP001601948">
    <property type="component" value="Unassembled WGS sequence"/>
</dbReference>
<comment type="caution">
    <text evidence="2">The sequence shown here is derived from an EMBL/GenBank/DDBJ whole genome shotgun (WGS) entry which is preliminary data.</text>
</comment>
<dbReference type="PANTHER" id="PTHR43784">
    <property type="entry name" value="GDSL-LIKE LIPASE/ACYLHYDROLASE, PUTATIVE (AFU_ORTHOLOGUE AFUA_2G00820)-RELATED"/>
    <property type="match status" value="1"/>
</dbReference>
<reference evidence="2 3" key="1">
    <citation type="submission" date="2024-10" db="EMBL/GenBank/DDBJ databases">
        <title>The Natural Products Discovery Center: Release of the First 8490 Sequenced Strains for Exploring Actinobacteria Biosynthetic Diversity.</title>
        <authorList>
            <person name="Kalkreuter E."/>
            <person name="Kautsar S.A."/>
            <person name="Yang D."/>
            <person name="Bader C.D."/>
            <person name="Teijaro C.N."/>
            <person name="Fluegel L."/>
            <person name="Davis C.M."/>
            <person name="Simpson J.R."/>
            <person name="Lauterbach L."/>
            <person name="Steele A.D."/>
            <person name="Gui C."/>
            <person name="Meng S."/>
            <person name="Li G."/>
            <person name="Viehrig K."/>
            <person name="Ye F."/>
            <person name="Su P."/>
            <person name="Kiefer A.F."/>
            <person name="Nichols A."/>
            <person name="Cepeda A.J."/>
            <person name="Yan W."/>
            <person name="Fan B."/>
            <person name="Jiang Y."/>
            <person name="Adhikari A."/>
            <person name="Zheng C.-J."/>
            <person name="Schuster L."/>
            <person name="Cowan T.M."/>
            <person name="Smanski M.J."/>
            <person name="Chevrette M.G."/>
            <person name="De Carvalho L.P.S."/>
            <person name="Shen B."/>
        </authorList>
    </citation>
    <scope>NUCLEOTIDE SEQUENCE [LARGE SCALE GENOMIC DNA]</scope>
    <source>
        <strain evidence="2 3">NPDC003040</strain>
    </source>
</reference>
<dbReference type="InterPro" id="IPR036514">
    <property type="entry name" value="SGNH_hydro_sf"/>
</dbReference>
<dbReference type="EMBL" id="JBIAPI010000007">
    <property type="protein sequence ID" value="MFF3226331.1"/>
    <property type="molecule type" value="Genomic_DNA"/>
</dbReference>
<keyword evidence="3" id="KW-1185">Reference proteome</keyword>
<dbReference type="RefSeq" id="WP_387721470.1">
    <property type="nucleotide sequence ID" value="NZ_JBIAPI010000007.1"/>
</dbReference>
<dbReference type="InterPro" id="IPR013830">
    <property type="entry name" value="SGNH_hydro"/>
</dbReference>
<dbReference type="EC" id="3.1.-.-" evidence="2"/>
<keyword evidence="2" id="KW-0378">Hydrolase</keyword>
<organism evidence="2 3">
    <name type="scientific">Nocardia suismassiliense</name>
    <dbReference type="NCBI Taxonomy" id="2077092"/>
    <lineage>
        <taxon>Bacteria</taxon>
        <taxon>Bacillati</taxon>
        <taxon>Actinomycetota</taxon>
        <taxon>Actinomycetes</taxon>
        <taxon>Mycobacteriales</taxon>
        <taxon>Nocardiaceae</taxon>
        <taxon>Nocardia</taxon>
    </lineage>
</organism>
<dbReference type="InterPro" id="IPR053140">
    <property type="entry name" value="GDSL_Rv0518-like"/>
</dbReference>
<dbReference type="SUPFAM" id="SSF52266">
    <property type="entry name" value="SGNH hydrolase"/>
    <property type="match status" value="1"/>
</dbReference>
<sequence>MTDVSALSHSDNELRTEANDPLLLSPESAHHLLTGAPWRRYAVLGDSLARGVGDPSPGYPNSGWADRVTDALRSVNPALSYLNTGRIGVTSTQVIADQLQSVLEFQPDLVHLSCGGNDLFTPGGSPDEVRANLDTLFAALTRNGAQICAFTLADVWDTDRMAPMRPMRDRMSVLNDIIRDLATRYDAVLVELWDHPLRLRPDLMSEDLIHFTTSGHAVLAAEIIRALGHRIPSNTQAPA</sequence>
<dbReference type="GO" id="GO:0016787">
    <property type="term" value="F:hydrolase activity"/>
    <property type="evidence" value="ECO:0007669"/>
    <property type="project" value="UniProtKB-KW"/>
</dbReference>
<dbReference type="Gene3D" id="3.40.50.1110">
    <property type="entry name" value="SGNH hydrolase"/>
    <property type="match status" value="1"/>
</dbReference>
<evidence type="ECO:0000313" key="3">
    <source>
        <dbReference type="Proteomes" id="UP001601948"/>
    </source>
</evidence>
<accession>A0ABW6QYI2</accession>
<gene>
    <name evidence="2" type="ORF">ACFYV7_26280</name>
</gene>
<name>A0ABW6QYI2_9NOCA</name>
<dbReference type="CDD" id="cd01832">
    <property type="entry name" value="SGNH_hydrolase_like_1"/>
    <property type="match status" value="1"/>
</dbReference>
<dbReference type="PANTHER" id="PTHR43784:SF2">
    <property type="entry name" value="GDSL-LIKE LIPASE_ACYLHYDROLASE, PUTATIVE (AFU_ORTHOLOGUE AFUA_2G00820)-RELATED"/>
    <property type="match status" value="1"/>
</dbReference>
<proteinExistence type="predicted"/>
<dbReference type="Pfam" id="PF13472">
    <property type="entry name" value="Lipase_GDSL_2"/>
    <property type="match status" value="1"/>
</dbReference>
<evidence type="ECO:0000313" key="2">
    <source>
        <dbReference type="EMBL" id="MFF3226331.1"/>
    </source>
</evidence>